<dbReference type="Proteomes" id="UP000231450">
    <property type="component" value="Unassembled WGS sequence"/>
</dbReference>
<dbReference type="PANTHER" id="PTHR21248:SF22">
    <property type="entry name" value="PHOSPHOLIPASE D"/>
    <property type="match status" value="1"/>
</dbReference>
<dbReference type="EMBL" id="PFDW01000067">
    <property type="protein sequence ID" value="PJE57965.1"/>
    <property type="molecule type" value="Genomic_DNA"/>
</dbReference>
<proteinExistence type="predicted"/>
<dbReference type="GO" id="GO:0030572">
    <property type="term" value="F:phosphatidyltransferase activity"/>
    <property type="evidence" value="ECO:0007669"/>
    <property type="project" value="UniProtKB-ARBA"/>
</dbReference>
<accession>A0A2M8KDH5</accession>
<dbReference type="GO" id="GO:0032049">
    <property type="term" value="P:cardiolipin biosynthetic process"/>
    <property type="evidence" value="ECO:0007669"/>
    <property type="project" value="UniProtKB-ARBA"/>
</dbReference>
<dbReference type="Pfam" id="PF13091">
    <property type="entry name" value="PLDc_2"/>
    <property type="match status" value="2"/>
</dbReference>
<feature type="domain" description="PLD phosphodiesterase" evidence="1">
    <location>
        <begin position="143"/>
        <end position="169"/>
    </location>
</feature>
<dbReference type="InterPro" id="IPR001736">
    <property type="entry name" value="PLipase_D/transphosphatidylase"/>
</dbReference>
<dbReference type="AlphaFoldDB" id="A0A2M8KDH5"/>
<dbReference type="PANTHER" id="PTHR21248">
    <property type="entry name" value="CARDIOLIPIN SYNTHASE"/>
    <property type="match status" value="1"/>
</dbReference>
<name>A0A2M8KDH5_9BACT</name>
<reference evidence="3" key="1">
    <citation type="submission" date="2017-09" db="EMBL/GenBank/DDBJ databases">
        <title>Depth-based differentiation of microbial function through sediment-hosted aquifers and enrichment of novel symbionts in the deep terrestrial subsurface.</title>
        <authorList>
            <person name="Probst A.J."/>
            <person name="Ladd B."/>
            <person name="Jarett J.K."/>
            <person name="Geller-Mcgrath D.E."/>
            <person name="Sieber C.M.K."/>
            <person name="Emerson J.B."/>
            <person name="Anantharaman K."/>
            <person name="Thomas B.C."/>
            <person name="Malmstrom R."/>
            <person name="Stieglmeier M."/>
            <person name="Klingl A."/>
            <person name="Woyke T."/>
            <person name="Ryan C.M."/>
            <person name="Banfield J.F."/>
        </authorList>
    </citation>
    <scope>NUCLEOTIDE SEQUENCE [LARGE SCALE GENOMIC DNA]</scope>
</reference>
<dbReference type="Gene3D" id="3.30.870.10">
    <property type="entry name" value="Endonuclease Chain A"/>
    <property type="match status" value="2"/>
</dbReference>
<dbReference type="PROSITE" id="PS50035">
    <property type="entry name" value="PLD"/>
    <property type="match status" value="2"/>
</dbReference>
<sequence>MFRDIESQYSYGLELREPADNFAVLTAFEFLNDYKLEAQKAKQRVWGQAMSMQAGHPGQLFFQIFKTAAKRKLDARLNIDWFSRLTSEAGINSTIPVKSIIGKGDYHKFFKNRNEEAFRDLINSGVNVNFLNPPDKIQKIFPFLGRNHIKIYIVDNVAWLGGVNICDASFNAIDFVVKITNPRIVDVLTEEFEFSNQEKTDDQVVTENGTLFIDSGEAGQSIILDEAQFMVNTAQKKVRNISFFTPDGPFLKSLKDAHDRGVDVEVLKPSETSGIYVLLDLVNKVNMNIKRRKVPFTEVHDSVHAKLLIIDDESVLFGSHNLMKSGVNAGTQEIAFYSTNPILVRNLINFYNKARNGEFKQN</sequence>
<evidence type="ECO:0000313" key="2">
    <source>
        <dbReference type="EMBL" id="PJE57965.1"/>
    </source>
</evidence>
<evidence type="ECO:0000313" key="3">
    <source>
        <dbReference type="Proteomes" id="UP000231450"/>
    </source>
</evidence>
<comment type="caution">
    <text evidence="2">The sequence shown here is derived from an EMBL/GenBank/DDBJ whole genome shotgun (WGS) entry which is preliminary data.</text>
</comment>
<feature type="domain" description="PLD phosphodiesterase" evidence="1">
    <location>
        <begin position="299"/>
        <end position="326"/>
    </location>
</feature>
<gene>
    <name evidence="2" type="ORF">COU81_03270</name>
</gene>
<dbReference type="InterPro" id="IPR025202">
    <property type="entry name" value="PLD-like_dom"/>
</dbReference>
<dbReference type="SUPFAM" id="SSF56024">
    <property type="entry name" value="Phospholipase D/nuclease"/>
    <property type="match status" value="2"/>
</dbReference>
<evidence type="ECO:0000259" key="1">
    <source>
        <dbReference type="PROSITE" id="PS50035"/>
    </source>
</evidence>
<organism evidence="2 3">
    <name type="scientific">Candidatus Portnoybacteria bacterium CG10_big_fil_rev_8_21_14_0_10_36_7</name>
    <dbReference type="NCBI Taxonomy" id="1974812"/>
    <lineage>
        <taxon>Bacteria</taxon>
        <taxon>Candidatus Portnoyibacteriota</taxon>
    </lineage>
</organism>
<dbReference type="SMART" id="SM00155">
    <property type="entry name" value="PLDc"/>
    <property type="match status" value="2"/>
</dbReference>
<protein>
    <recommendedName>
        <fullName evidence="1">PLD phosphodiesterase domain-containing protein</fullName>
    </recommendedName>
</protein>